<gene>
    <name evidence="1" type="ORF">NDU88_005556</name>
</gene>
<dbReference type="Proteomes" id="UP001066276">
    <property type="component" value="Chromosome 9"/>
</dbReference>
<evidence type="ECO:0000313" key="2">
    <source>
        <dbReference type="Proteomes" id="UP001066276"/>
    </source>
</evidence>
<name>A0AAV7MYT2_PLEWA</name>
<dbReference type="EMBL" id="JANPWB010000013">
    <property type="protein sequence ID" value="KAJ1108174.1"/>
    <property type="molecule type" value="Genomic_DNA"/>
</dbReference>
<accession>A0AAV7MYT2</accession>
<dbReference type="AlphaFoldDB" id="A0AAV7MYT2"/>
<comment type="caution">
    <text evidence="1">The sequence shown here is derived from an EMBL/GenBank/DDBJ whole genome shotgun (WGS) entry which is preliminary data.</text>
</comment>
<sequence length="188" mass="19356">MQICPWYLLGCPTLCISADPTLASASYGSSITTPCLASSSDLLALALVVPVTFLDDPIVVSPELDGATYDDEVSPSGRRSTSTLTPGVMPLGSAILQSELLSSGAHPPVLPLEGPGFISQPPNSDTIPLHQSDWLFDLASANGLDSLPAFSLLSSPGLASEASSALADMLSLSEVLHLQLPTVQLPSA</sequence>
<evidence type="ECO:0000313" key="1">
    <source>
        <dbReference type="EMBL" id="KAJ1108174.1"/>
    </source>
</evidence>
<organism evidence="1 2">
    <name type="scientific">Pleurodeles waltl</name>
    <name type="common">Iberian ribbed newt</name>
    <dbReference type="NCBI Taxonomy" id="8319"/>
    <lineage>
        <taxon>Eukaryota</taxon>
        <taxon>Metazoa</taxon>
        <taxon>Chordata</taxon>
        <taxon>Craniata</taxon>
        <taxon>Vertebrata</taxon>
        <taxon>Euteleostomi</taxon>
        <taxon>Amphibia</taxon>
        <taxon>Batrachia</taxon>
        <taxon>Caudata</taxon>
        <taxon>Salamandroidea</taxon>
        <taxon>Salamandridae</taxon>
        <taxon>Pleurodelinae</taxon>
        <taxon>Pleurodeles</taxon>
    </lineage>
</organism>
<keyword evidence="2" id="KW-1185">Reference proteome</keyword>
<reference evidence="1" key="1">
    <citation type="journal article" date="2022" name="bioRxiv">
        <title>Sequencing and chromosome-scale assembly of the giantPleurodeles waltlgenome.</title>
        <authorList>
            <person name="Brown T."/>
            <person name="Elewa A."/>
            <person name="Iarovenko S."/>
            <person name="Subramanian E."/>
            <person name="Araus A.J."/>
            <person name="Petzold A."/>
            <person name="Susuki M."/>
            <person name="Suzuki K.-i.T."/>
            <person name="Hayashi T."/>
            <person name="Toyoda A."/>
            <person name="Oliveira C."/>
            <person name="Osipova E."/>
            <person name="Leigh N.D."/>
            <person name="Simon A."/>
            <person name="Yun M.H."/>
        </authorList>
    </citation>
    <scope>NUCLEOTIDE SEQUENCE</scope>
    <source>
        <strain evidence="1">20211129_DDA</strain>
        <tissue evidence="1">Liver</tissue>
    </source>
</reference>
<proteinExistence type="predicted"/>
<protein>
    <submittedName>
        <fullName evidence="1">Uncharacterized protein</fullName>
    </submittedName>
</protein>